<proteinExistence type="predicted"/>
<evidence type="ECO:0000313" key="1">
    <source>
        <dbReference type="EMBL" id="OGG43757.1"/>
    </source>
</evidence>
<reference evidence="1 2" key="1">
    <citation type="journal article" date="2016" name="Nat. Commun.">
        <title>Thousands of microbial genomes shed light on interconnected biogeochemical processes in an aquifer system.</title>
        <authorList>
            <person name="Anantharaman K."/>
            <person name="Brown C.T."/>
            <person name="Hug L.A."/>
            <person name="Sharon I."/>
            <person name="Castelle C.J."/>
            <person name="Probst A.J."/>
            <person name="Thomas B.C."/>
            <person name="Singh A."/>
            <person name="Wilkins M.J."/>
            <person name="Karaoz U."/>
            <person name="Brodie E.L."/>
            <person name="Williams K.H."/>
            <person name="Hubbard S.S."/>
            <person name="Banfield J.F."/>
        </authorList>
    </citation>
    <scope>NUCLEOTIDE SEQUENCE [LARGE SCALE GENOMIC DNA]</scope>
    <source>
        <strain evidence="2">RIFCSPLOWO2_12_FULL_64_10</strain>
    </source>
</reference>
<dbReference type="AlphaFoldDB" id="A0A1F6C4K7"/>
<dbReference type="NCBIfam" id="NF038032">
    <property type="entry name" value="CehA_McbA_metalo"/>
    <property type="match status" value="1"/>
</dbReference>
<accession>A0A1F6C4K7</accession>
<comment type="caution">
    <text evidence="1">The sequence shown here is derived from an EMBL/GenBank/DDBJ whole genome shotgun (WGS) entry which is preliminary data.</text>
</comment>
<sequence length="829" mass="91786">MSDYEPLDLSSLCNADLSVLGENARAPVGQQTFHGLPFLVGSEGNDGSRPCFLAFDGTAKGVTIPIQRPARRVILAHRLLESDLMEGGPLGKPVADYVFRLSGGDEVRVPVRERFEIAALNAGGAPFRAIADQKDALQPRYEGRWGDSGRRQTEAGRGGARGYYLYVWENPHPDRTVESLQIVPKGPRFLVAAITLGHLSEYPFARRGKRETRITLTNPEDAEKSFDLSVEVDRGVATYVHPLPEAPTETFLGDSHRGWGEPQNPRSSPAYVEIAAVPSATLTVKQGAEEIGRVNWGEVEQKGVASAPRVRIELMDRGRNWVHVTVLDDETGKPVPCRVHFRSPEGIPYQPHGHHNQVNSNLGTWHIDVGGDVRLGQITYAYIDGTCQGWLPRGEVLVDVARGFEYEPLRTKVAIRPGQRDLTLRLKRWTNMNARRWFSGDSHVHFLSAQGSHTESQGEDLNVVNLLQSQWGSLFTNTEEFTGGPSVSQTGNNIVYITQENRQHFLGHLILWGVKRPIMPWCTDGPGEAELGGTLEITMSDWADQCHAQGGTVIIPHLPSPNGEPAALIATGRVDGVEMLRHGTFNHIEYYRYLNCGYRLPLVGGTDKMSSDVPIGIYRTYTHVPDDEPFTYDTWCKNVARGRTFLSGGPMLRFTVDGHPIGDTIRISGPGTVEVEAQAEGIFPIHTLEIVQQGRVVASAEDAKGVRRLALKAKVKIDGHTWLAARCGGPGYTSVPHHDAWRRGIFAHTSPIYVACGGDWWMFDKEAAQYMLTMIDGNLTYIRETAARHAPGTATHHHGQDDHLAYLERPFLEAREAIHRRMHQLGIAH</sequence>
<organism evidence="1 2">
    <name type="scientific">Handelsmanbacteria sp. (strain RIFCSPLOWO2_12_FULL_64_10)</name>
    <dbReference type="NCBI Taxonomy" id="1817868"/>
    <lineage>
        <taxon>Bacteria</taxon>
        <taxon>Candidatus Handelsmaniibacteriota</taxon>
    </lineage>
</organism>
<evidence type="ECO:0000313" key="2">
    <source>
        <dbReference type="Proteomes" id="UP000178606"/>
    </source>
</evidence>
<evidence type="ECO:0008006" key="3">
    <source>
        <dbReference type="Google" id="ProtNLM"/>
    </source>
</evidence>
<dbReference type="Proteomes" id="UP000178606">
    <property type="component" value="Unassembled WGS sequence"/>
</dbReference>
<gene>
    <name evidence="1" type="ORF">A3F84_13330</name>
</gene>
<dbReference type="Gene3D" id="3.20.20.140">
    <property type="entry name" value="Metal-dependent hydrolases"/>
    <property type="match status" value="1"/>
</dbReference>
<name>A0A1F6C4K7_HANXR</name>
<dbReference type="EMBL" id="MFKF01000426">
    <property type="protein sequence ID" value="OGG43757.1"/>
    <property type="molecule type" value="Genomic_DNA"/>
</dbReference>
<protein>
    <recommendedName>
        <fullName evidence="3">CehA/McbA family metallohydrolase</fullName>
    </recommendedName>
</protein>